<gene>
    <name evidence="11" type="primary">acs</name>
    <name evidence="11" type="ORF">DMP08_04105</name>
</gene>
<dbReference type="Proteomes" id="UP000278632">
    <property type="component" value="Unassembled WGS sequence"/>
</dbReference>
<feature type="domain" description="AMP-dependent synthetase/ligase" evidence="8">
    <location>
        <begin position="106"/>
        <end position="491"/>
    </location>
</feature>
<dbReference type="Gene3D" id="3.40.50.12780">
    <property type="entry name" value="N-terminal domain of ligase-like"/>
    <property type="match status" value="1"/>
</dbReference>
<reference evidence="12" key="1">
    <citation type="submission" date="2018-05" db="EMBL/GenBank/DDBJ databases">
        <title>Genome Sequencing of selected type strains of the family Eggerthellaceae.</title>
        <authorList>
            <person name="Danylec N."/>
            <person name="Stoll D.A."/>
            <person name="Doetsch A."/>
            <person name="Huch M."/>
        </authorList>
    </citation>
    <scope>NUCLEOTIDE SEQUENCE [LARGE SCALE GENOMIC DNA]</scope>
    <source>
        <strain evidence="12">DSM 16106</strain>
    </source>
</reference>
<dbReference type="InterPro" id="IPR000873">
    <property type="entry name" value="AMP-dep_synth/lig_dom"/>
</dbReference>
<comment type="similarity">
    <text evidence="1">Belongs to the ATP-dependent AMP-binding enzyme family.</text>
</comment>
<dbReference type="GO" id="GO:0005524">
    <property type="term" value="F:ATP binding"/>
    <property type="evidence" value="ECO:0007669"/>
    <property type="project" value="UniProtKB-KW"/>
</dbReference>
<dbReference type="InterPro" id="IPR045851">
    <property type="entry name" value="AMP-bd_C_sf"/>
</dbReference>
<feature type="domain" description="AMP-binding enzyme C-terminal" evidence="9">
    <location>
        <begin position="545"/>
        <end position="623"/>
    </location>
</feature>
<organism evidence="11 12">
    <name type="scientific">Paraeggerthella hongkongensis</name>
    <dbReference type="NCBI Taxonomy" id="230658"/>
    <lineage>
        <taxon>Bacteria</taxon>
        <taxon>Bacillati</taxon>
        <taxon>Actinomycetota</taxon>
        <taxon>Coriobacteriia</taxon>
        <taxon>Eggerthellales</taxon>
        <taxon>Eggerthellaceae</taxon>
        <taxon>Paraeggerthella</taxon>
    </lineage>
</organism>
<dbReference type="InterPro" id="IPR011904">
    <property type="entry name" value="Ac_CoA_lig"/>
</dbReference>
<dbReference type="Pfam" id="PF16177">
    <property type="entry name" value="ACAS_N"/>
    <property type="match status" value="1"/>
</dbReference>
<feature type="domain" description="Acetyl-coenzyme A synthetase N-terminal" evidence="10">
    <location>
        <begin position="39"/>
        <end position="97"/>
    </location>
</feature>
<proteinExistence type="inferred from homology"/>
<dbReference type="PANTHER" id="PTHR24095:SF14">
    <property type="entry name" value="ACETYL-COENZYME A SYNTHETASE 1"/>
    <property type="match status" value="1"/>
</dbReference>
<dbReference type="FunFam" id="3.30.300.30:FF:000004">
    <property type="entry name" value="Acetyl-coenzyme A synthetase"/>
    <property type="match status" value="1"/>
</dbReference>
<evidence type="ECO:0000256" key="4">
    <source>
        <dbReference type="ARBA" id="ARBA00022741"/>
    </source>
</evidence>
<keyword evidence="4" id="KW-0547">Nucleotide-binding</keyword>
<evidence type="ECO:0000256" key="5">
    <source>
        <dbReference type="ARBA" id="ARBA00022840"/>
    </source>
</evidence>
<dbReference type="EMBL" id="QICD01000005">
    <property type="protein sequence ID" value="RNL46873.1"/>
    <property type="molecule type" value="Genomic_DNA"/>
</dbReference>
<evidence type="ECO:0000256" key="1">
    <source>
        <dbReference type="ARBA" id="ARBA00006432"/>
    </source>
</evidence>
<evidence type="ECO:0000313" key="11">
    <source>
        <dbReference type="EMBL" id="RNL46873.1"/>
    </source>
</evidence>
<keyword evidence="5" id="KW-0067">ATP-binding</keyword>
<dbReference type="GO" id="GO:0019427">
    <property type="term" value="P:acetyl-CoA biosynthetic process from acetate"/>
    <property type="evidence" value="ECO:0007669"/>
    <property type="project" value="UniProtKB-UniRule"/>
</dbReference>
<dbReference type="GO" id="GO:0003987">
    <property type="term" value="F:acetate-CoA ligase activity"/>
    <property type="evidence" value="ECO:0007669"/>
    <property type="project" value="UniProtKB-UniRule"/>
</dbReference>
<protein>
    <recommendedName>
        <fullName evidence="2 7">Acetate--CoA ligase</fullName>
        <ecNumber evidence="2 7">6.2.1.1</ecNumber>
    </recommendedName>
</protein>
<dbReference type="CDD" id="cd05966">
    <property type="entry name" value="ACS"/>
    <property type="match status" value="1"/>
</dbReference>
<dbReference type="Gene3D" id="3.30.300.30">
    <property type="match status" value="1"/>
</dbReference>
<dbReference type="Pfam" id="PF00501">
    <property type="entry name" value="AMP-binding"/>
    <property type="match status" value="1"/>
</dbReference>
<name>A0A3N0BHE7_9ACTN</name>
<evidence type="ECO:0000259" key="10">
    <source>
        <dbReference type="Pfam" id="PF16177"/>
    </source>
</evidence>
<dbReference type="Pfam" id="PF13193">
    <property type="entry name" value="AMP-binding_C"/>
    <property type="match status" value="1"/>
</dbReference>
<dbReference type="RefSeq" id="WP_123191703.1">
    <property type="nucleotide sequence ID" value="NZ_QICD01000005.1"/>
</dbReference>
<keyword evidence="6" id="KW-0007">Acetylation</keyword>
<dbReference type="NCBIfam" id="NF001208">
    <property type="entry name" value="PRK00174.1"/>
    <property type="match status" value="1"/>
</dbReference>
<dbReference type="OrthoDB" id="9803968at2"/>
<evidence type="ECO:0000256" key="2">
    <source>
        <dbReference type="ARBA" id="ARBA00013275"/>
    </source>
</evidence>
<dbReference type="FunFam" id="3.40.50.12780:FF:000001">
    <property type="entry name" value="Acetyl-coenzyme A synthetase"/>
    <property type="match status" value="1"/>
</dbReference>
<sequence length="664" mass="74147">MRKTNTRNAFIRQMLENERLIEASPEFSYKALVKSRQDYDEMYRRSIEEPEAFWGQMASENLDWYRGWDAVEEYDFHADEPFVRYFRGGQINVSYNCLDRHLEGPRRNKAALIWQGEPSEEVDVYTYQRLHREVCKAANMLSSLGVKRGDRVVLYLPMVPQLVISMLACARIGAVHCVVFSGLSAEALKDRIEDSGATVVVTANYGYRSGKILHLKDICDKAVEACPRVKHCVVVRRIEKRTEMVADRDVWWDDIMAGEAPSFEPERMESNDPLFILYTSGSTAKPKGIVHGSGGYLLYATLTTKYSFDLKENDIFWCTADAGWITGHSYLVYGPLANGATALMFEGVPNYPKPDRYWEVVEKFGVNVLYTAPTAIRSMMKDGERWVNEHDISSLRLLGSVGEPITSKAWLWYYSAIGQGRCPIADTWWQTETGGVMITTLPGAVDMKPGSAALPFFGIVPKVVGADGEETAAGESGSLMISRPWPGMMLGVHGNRDTFKNVYFPVPGAYLTGDGAYRDEDGYFWITGRIDDVINVSGHRIGSAEIESALVSCLQVAEAAVVGYPHPVKGEGIYAYVTLKEGSIINDDLRDELRNQVREVIGPIATPDVIHFAKALPKTRSGKIMRRILRKIAAKETDNLGEISTLSEPSVVAQLIKETGRMSA</sequence>
<evidence type="ECO:0000313" key="12">
    <source>
        <dbReference type="Proteomes" id="UP000278632"/>
    </source>
</evidence>
<keyword evidence="3 11" id="KW-0436">Ligase</keyword>
<dbReference type="AlphaFoldDB" id="A0A3N0BHE7"/>
<dbReference type="InterPro" id="IPR042099">
    <property type="entry name" value="ANL_N_sf"/>
</dbReference>
<evidence type="ECO:0000259" key="8">
    <source>
        <dbReference type="Pfam" id="PF00501"/>
    </source>
</evidence>
<dbReference type="InterPro" id="IPR032387">
    <property type="entry name" value="ACAS_N"/>
</dbReference>
<evidence type="ECO:0000259" key="9">
    <source>
        <dbReference type="Pfam" id="PF13193"/>
    </source>
</evidence>
<dbReference type="SUPFAM" id="SSF56801">
    <property type="entry name" value="Acetyl-CoA synthetase-like"/>
    <property type="match status" value="1"/>
</dbReference>
<comment type="caution">
    <text evidence="11">The sequence shown here is derived from an EMBL/GenBank/DDBJ whole genome shotgun (WGS) entry which is preliminary data.</text>
</comment>
<evidence type="ECO:0000256" key="6">
    <source>
        <dbReference type="ARBA" id="ARBA00022990"/>
    </source>
</evidence>
<dbReference type="GO" id="GO:0016208">
    <property type="term" value="F:AMP binding"/>
    <property type="evidence" value="ECO:0007669"/>
    <property type="project" value="InterPro"/>
</dbReference>
<dbReference type="EC" id="6.2.1.1" evidence="2 7"/>
<dbReference type="NCBIfam" id="TIGR02188">
    <property type="entry name" value="Ac_CoA_lig_AcsA"/>
    <property type="match status" value="1"/>
</dbReference>
<evidence type="ECO:0000256" key="7">
    <source>
        <dbReference type="NCBIfam" id="TIGR02188"/>
    </source>
</evidence>
<evidence type="ECO:0000256" key="3">
    <source>
        <dbReference type="ARBA" id="ARBA00022598"/>
    </source>
</evidence>
<keyword evidence="12" id="KW-1185">Reference proteome</keyword>
<accession>A0A3N0BHE7</accession>
<dbReference type="InterPro" id="IPR025110">
    <property type="entry name" value="AMP-bd_C"/>
</dbReference>
<dbReference type="PANTHER" id="PTHR24095">
    <property type="entry name" value="ACETYL-COENZYME A SYNTHETASE"/>
    <property type="match status" value="1"/>
</dbReference>